<reference evidence="3" key="2">
    <citation type="submission" date="2009-11" db="EMBL/GenBank/DDBJ databases">
        <title>The Genome Sequence of Allomyces macrogynus strain ATCC 38327.</title>
        <authorList>
            <consortium name="The Broad Institute Genome Sequencing Platform"/>
            <person name="Russ C."/>
            <person name="Cuomo C."/>
            <person name="Shea T."/>
            <person name="Young S.K."/>
            <person name="Zeng Q."/>
            <person name="Koehrsen M."/>
            <person name="Haas B."/>
            <person name="Borodovsky M."/>
            <person name="Guigo R."/>
            <person name="Alvarado L."/>
            <person name="Berlin A."/>
            <person name="Borenstein D."/>
            <person name="Chen Z."/>
            <person name="Engels R."/>
            <person name="Freedman E."/>
            <person name="Gellesch M."/>
            <person name="Goldberg J."/>
            <person name="Griggs A."/>
            <person name="Gujja S."/>
            <person name="Heiman D."/>
            <person name="Hepburn T."/>
            <person name="Howarth C."/>
            <person name="Jen D."/>
            <person name="Larson L."/>
            <person name="Lewis B."/>
            <person name="Mehta T."/>
            <person name="Park D."/>
            <person name="Pearson M."/>
            <person name="Roberts A."/>
            <person name="Saif S."/>
            <person name="Shenoy N."/>
            <person name="Sisk P."/>
            <person name="Stolte C."/>
            <person name="Sykes S."/>
            <person name="Walk T."/>
            <person name="White J."/>
            <person name="Yandava C."/>
            <person name="Burger G."/>
            <person name="Gray M.W."/>
            <person name="Holland P.W.H."/>
            <person name="King N."/>
            <person name="Lang F.B.F."/>
            <person name="Roger A.J."/>
            <person name="Ruiz-Trillo I."/>
            <person name="Lander E."/>
            <person name="Nusbaum C."/>
        </authorList>
    </citation>
    <scope>NUCLEOTIDE SEQUENCE [LARGE SCALE GENOMIC DNA]</scope>
    <source>
        <strain evidence="3">ATCC 38327</strain>
    </source>
</reference>
<protein>
    <submittedName>
        <fullName evidence="2">Uncharacterized protein</fullName>
    </submittedName>
</protein>
<gene>
    <name evidence="2" type="ORF">AMAG_14925</name>
</gene>
<dbReference type="EMBL" id="GG745368">
    <property type="protein sequence ID" value="KNE70809.1"/>
    <property type="molecule type" value="Genomic_DNA"/>
</dbReference>
<evidence type="ECO:0000256" key="1">
    <source>
        <dbReference type="SAM" id="MobiDB-lite"/>
    </source>
</evidence>
<dbReference type="AlphaFoldDB" id="A0A0L0T8A9"/>
<dbReference type="VEuPathDB" id="FungiDB:AMAG_14925"/>
<name>A0A0L0T8A9_ALLM3</name>
<keyword evidence="3" id="KW-1185">Reference proteome</keyword>
<proteinExistence type="predicted"/>
<sequence length="125" mass="13819">MLDAVLQLDPETRDKSLEQIATRGFTKNHKQHHMRHMRHHGDPEARQRMFVRKHPHAELVGGYGFGFGGISDDEEGGTGSKTATQHQPWDEVLGQFKAADQVVRERGAPAAKGPITACAGEKPET</sequence>
<evidence type="ECO:0000313" key="3">
    <source>
        <dbReference type="Proteomes" id="UP000054350"/>
    </source>
</evidence>
<evidence type="ECO:0000313" key="2">
    <source>
        <dbReference type="EMBL" id="KNE70809.1"/>
    </source>
</evidence>
<accession>A0A0L0T8A9</accession>
<organism evidence="2 3">
    <name type="scientific">Allomyces macrogynus (strain ATCC 38327)</name>
    <name type="common">Allomyces javanicus var. macrogynus</name>
    <dbReference type="NCBI Taxonomy" id="578462"/>
    <lineage>
        <taxon>Eukaryota</taxon>
        <taxon>Fungi</taxon>
        <taxon>Fungi incertae sedis</taxon>
        <taxon>Blastocladiomycota</taxon>
        <taxon>Blastocladiomycetes</taxon>
        <taxon>Blastocladiales</taxon>
        <taxon>Blastocladiaceae</taxon>
        <taxon>Allomyces</taxon>
    </lineage>
</organism>
<feature type="region of interest" description="Disordered" evidence="1">
    <location>
        <begin position="106"/>
        <end position="125"/>
    </location>
</feature>
<dbReference type="Proteomes" id="UP000054350">
    <property type="component" value="Unassembled WGS sequence"/>
</dbReference>
<reference evidence="2 3" key="1">
    <citation type="submission" date="2009-11" db="EMBL/GenBank/DDBJ databases">
        <title>Annotation of Allomyces macrogynus ATCC 38327.</title>
        <authorList>
            <consortium name="The Broad Institute Genome Sequencing Platform"/>
            <person name="Russ C."/>
            <person name="Cuomo C."/>
            <person name="Burger G."/>
            <person name="Gray M.W."/>
            <person name="Holland P.W.H."/>
            <person name="King N."/>
            <person name="Lang F.B.F."/>
            <person name="Roger A.J."/>
            <person name="Ruiz-Trillo I."/>
            <person name="Young S.K."/>
            <person name="Zeng Q."/>
            <person name="Gargeya S."/>
            <person name="Fitzgerald M."/>
            <person name="Haas B."/>
            <person name="Abouelleil A."/>
            <person name="Alvarado L."/>
            <person name="Arachchi H.M."/>
            <person name="Berlin A."/>
            <person name="Chapman S.B."/>
            <person name="Gearin G."/>
            <person name="Goldberg J."/>
            <person name="Griggs A."/>
            <person name="Gujja S."/>
            <person name="Hansen M."/>
            <person name="Heiman D."/>
            <person name="Howarth C."/>
            <person name="Larimer J."/>
            <person name="Lui A."/>
            <person name="MacDonald P.J.P."/>
            <person name="McCowen C."/>
            <person name="Montmayeur A."/>
            <person name="Murphy C."/>
            <person name="Neiman D."/>
            <person name="Pearson M."/>
            <person name="Priest M."/>
            <person name="Roberts A."/>
            <person name="Saif S."/>
            <person name="Shea T."/>
            <person name="Sisk P."/>
            <person name="Stolte C."/>
            <person name="Sykes S."/>
            <person name="Wortman J."/>
            <person name="Nusbaum C."/>
            <person name="Birren B."/>
        </authorList>
    </citation>
    <scope>NUCLEOTIDE SEQUENCE [LARGE SCALE GENOMIC DNA]</scope>
    <source>
        <strain evidence="2 3">ATCC 38327</strain>
    </source>
</reference>